<feature type="domain" description="Fibronectin type-III" evidence="1">
    <location>
        <begin position="1151"/>
        <end position="1245"/>
    </location>
</feature>
<dbReference type="InterPro" id="IPR036116">
    <property type="entry name" value="FN3_sf"/>
</dbReference>
<organism evidence="2">
    <name type="scientific">Desulfatirhabdium butyrativorans</name>
    <dbReference type="NCBI Taxonomy" id="340467"/>
    <lineage>
        <taxon>Bacteria</taxon>
        <taxon>Pseudomonadati</taxon>
        <taxon>Thermodesulfobacteriota</taxon>
        <taxon>Desulfobacteria</taxon>
        <taxon>Desulfobacterales</taxon>
        <taxon>Desulfatirhabdiaceae</taxon>
        <taxon>Desulfatirhabdium</taxon>
    </lineage>
</organism>
<proteinExistence type="predicted"/>
<protein>
    <recommendedName>
        <fullName evidence="1">Fibronectin type-III domain-containing protein</fullName>
    </recommendedName>
</protein>
<dbReference type="InterPro" id="IPR003961">
    <property type="entry name" value="FN3_dom"/>
</dbReference>
<evidence type="ECO:0000259" key="1">
    <source>
        <dbReference type="PROSITE" id="PS50853"/>
    </source>
</evidence>
<gene>
    <name evidence="2" type="ORF">ENS29_06420</name>
</gene>
<dbReference type="SUPFAM" id="SSF49265">
    <property type="entry name" value="Fibronectin type III"/>
    <property type="match status" value="1"/>
</dbReference>
<dbReference type="Pfam" id="PF07731">
    <property type="entry name" value="Cu-oxidase_2"/>
    <property type="match status" value="1"/>
</dbReference>
<reference evidence="2" key="1">
    <citation type="journal article" date="2020" name="mSystems">
        <title>Genome- and Community-Level Interaction Insights into Carbon Utilization and Element Cycling Functions of Hydrothermarchaeota in Hydrothermal Sediment.</title>
        <authorList>
            <person name="Zhou Z."/>
            <person name="Liu Y."/>
            <person name="Xu W."/>
            <person name="Pan J."/>
            <person name="Luo Z.H."/>
            <person name="Li M."/>
        </authorList>
    </citation>
    <scope>NUCLEOTIDE SEQUENCE [LARGE SCALE GENOMIC DNA]</scope>
    <source>
        <strain evidence="2">SpSt-477</strain>
    </source>
</reference>
<dbReference type="AlphaFoldDB" id="A0A7C4RRE9"/>
<dbReference type="GO" id="GO:0005507">
    <property type="term" value="F:copper ion binding"/>
    <property type="evidence" value="ECO:0007669"/>
    <property type="project" value="InterPro"/>
</dbReference>
<dbReference type="PANTHER" id="PTHR48267">
    <property type="entry name" value="CUPREDOXIN SUPERFAMILY PROTEIN"/>
    <property type="match status" value="1"/>
</dbReference>
<dbReference type="PROSITE" id="PS50853">
    <property type="entry name" value="FN3"/>
    <property type="match status" value="1"/>
</dbReference>
<dbReference type="Gene3D" id="2.60.40.420">
    <property type="entry name" value="Cupredoxins - blue copper proteins"/>
    <property type="match status" value="3"/>
</dbReference>
<name>A0A7C4RRE9_9BACT</name>
<dbReference type="Gene3D" id="2.60.40.10">
    <property type="entry name" value="Immunoglobulins"/>
    <property type="match status" value="2"/>
</dbReference>
<comment type="caution">
    <text evidence="2">The sequence shown here is derived from an EMBL/GenBank/DDBJ whole genome shotgun (WGS) entry which is preliminary data.</text>
</comment>
<dbReference type="InterPro" id="IPR013783">
    <property type="entry name" value="Ig-like_fold"/>
</dbReference>
<dbReference type="InterPro" id="IPR008972">
    <property type="entry name" value="Cupredoxin"/>
</dbReference>
<dbReference type="PANTHER" id="PTHR48267:SF1">
    <property type="entry name" value="BILIRUBIN OXIDASE"/>
    <property type="match status" value="1"/>
</dbReference>
<dbReference type="SUPFAM" id="SSF49503">
    <property type="entry name" value="Cupredoxins"/>
    <property type="match status" value="3"/>
</dbReference>
<sequence>MFGIFFIAVCCMTPFQVDGAVPSQHSATSKNAQLWNQISKKHEKIGNFERRAVAKRLKQKGLLPGVAGLSASPNVAAANATVPHYFGPYGNWAYSPLPKGPLATIEVVDGGSGYTSPTVTVQDVYGTGSGAQASATVVGGVITAINLTNVGSDYTAPIVVIEDATGQDAVAMATLDATQLTGGIRKFVDSLPGVGVANQSNIGLYIPTAVPDTTTYPGSDYYELEVREFSLKLHTDLPPTKLRGYIQVKNGVDITPPSYAGPMIIAQKNRPVRVKLINKLPAGAGGNLFIPVDKTVMGAGIGPLATAMGRADEECANNPSVCYSENRALIHLHGNNSAWISDGLPHQWITPANETNPYKRGVSAINVPDMPDPGPDSMTYYYTNSQGARLLWYHDHSFGLTRLNVYVGEASPYLINDDVEADMINGTNTTGVNPNNYKVLPDVGIPLIIQDKTFVDATTIAAQDPTWRWGSNPNGPTTGDLWYPHVYMPAQNPYDPSGMSPYGRWHYAPYFWPPVTDLLYPPVANPYYDPVNAPWEPPEMPATPDPSMPGEAFMDTPLVNGSPYPYVEVDPKTYRFRILNGANDRFFNLQLYLAVDAAGNPCTDPVTQKCTEVKMVPAVSTPGFPKDWPTDGREGGIPDPAMRGPDWIQIGNEGGFLPAPVVVKNQPITWNLNPTTFNFGNVDKHSLLIGTAERADVLVDFSQYAGKTLIVYNDAPAAFPALDTRNDYYTGNPDQTDSGGAPSTQAGYGPNIRTVMQIRVKSGSPAPAYDLNKLNAVFAKTASKSGVFEASQDPIIIPQPGYNSAYNSSFPSKIIKQFESNATFTTLEGQTVTLPLQSKAIQDEMGEAYDSEFGRMSGMLGLELPVAAPVGKGFLLYPFIAPPVDVYKTTVTGAPIGSLEDGTQIWRITHNGVDTHTIHLHLVNFQIINRVAWDGALIPIDPNEMGWKDTVRVNPLEHTIIAFRTAQPNVPFDVPNSVRLINPTRPAGEQLPGPPGGFQDPNANPITITNHEVNFGWENVYHCHLLAHEEMDMMHAVGVAVKPKPVMLSGNVSGVGNNKKVNLSWTPSLSASNFVVQKANDANFTQGLVNVDVGKALTYSLTIGSVTTPLYFRVYALNTVGDEATPGFPTITQASDYSNVYAPPIPTAPNPPSDVKAVAARTGVFDTVTLTWKDNSDNEQNFTIQMATNASFTSGLRSFTAAANATTYQIGNLLRNRSFYLRIRANNANGSSAWVNAAPFPIVTP</sequence>
<dbReference type="EMBL" id="DSUH01000147">
    <property type="protein sequence ID" value="HGU32474.1"/>
    <property type="molecule type" value="Genomic_DNA"/>
</dbReference>
<dbReference type="InterPro" id="IPR011706">
    <property type="entry name" value="Cu-oxidase_C"/>
</dbReference>
<dbReference type="GO" id="GO:0016491">
    <property type="term" value="F:oxidoreductase activity"/>
    <property type="evidence" value="ECO:0007669"/>
    <property type="project" value="InterPro"/>
</dbReference>
<accession>A0A7C4RRE9</accession>
<dbReference type="CDD" id="cd13844">
    <property type="entry name" value="CuRO_1_BOD_CotA_like"/>
    <property type="match status" value="1"/>
</dbReference>
<evidence type="ECO:0000313" key="2">
    <source>
        <dbReference type="EMBL" id="HGU32474.1"/>
    </source>
</evidence>
<dbReference type="CDD" id="cd00063">
    <property type="entry name" value="FN3"/>
    <property type="match status" value="1"/>
</dbReference>
<dbReference type="InterPro" id="IPR045087">
    <property type="entry name" value="Cu-oxidase_fam"/>
</dbReference>